<feature type="repeat" description="TPR" evidence="8">
    <location>
        <begin position="8"/>
        <end position="41"/>
    </location>
</feature>
<dbReference type="Gene3D" id="1.25.40.10">
    <property type="entry name" value="Tetratricopeptide repeat domain"/>
    <property type="match status" value="1"/>
</dbReference>
<dbReference type="InterPro" id="IPR000477">
    <property type="entry name" value="RT_dom"/>
</dbReference>
<evidence type="ECO:0000313" key="10">
    <source>
        <dbReference type="EMBL" id="XCM34763.1"/>
    </source>
</evidence>
<dbReference type="PRINTS" id="PR00866">
    <property type="entry name" value="RNADNAPOLMS"/>
</dbReference>
<evidence type="ECO:0000256" key="1">
    <source>
        <dbReference type="ARBA" id="ARBA00012493"/>
    </source>
</evidence>
<dbReference type="SUPFAM" id="SSF48452">
    <property type="entry name" value="TPR-like"/>
    <property type="match status" value="1"/>
</dbReference>
<evidence type="ECO:0000256" key="8">
    <source>
        <dbReference type="PROSITE-ProRule" id="PRU00339"/>
    </source>
</evidence>
<evidence type="ECO:0000256" key="3">
    <source>
        <dbReference type="ARBA" id="ARBA00022695"/>
    </source>
</evidence>
<gene>
    <name evidence="10" type="ORF">ABWT76_003395</name>
</gene>
<evidence type="ECO:0000256" key="4">
    <source>
        <dbReference type="ARBA" id="ARBA00022723"/>
    </source>
</evidence>
<evidence type="ECO:0000256" key="5">
    <source>
        <dbReference type="ARBA" id="ARBA00022842"/>
    </source>
</evidence>
<dbReference type="AlphaFoldDB" id="A0AAU8J7M5"/>
<dbReference type="Pfam" id="PF00078">
    <property type="entry name" value="RVT_1"/>
    <property type="match status" value="1"/>
</dbReference>
<dbReference type="PANTHER" id="PTHR34047">
    <property type="entry name" value="NUCLEAR INTRON MATURASE 1, MITOCHONDRIAL-RELATED"/>
    <property type="match status" value="1"/>
</dbReference>
<dbReference type="InterPro" id="IPR019734">
    <property type="entry name" value="TPR_rpt"/>
</dbReference>
<keyword evidence="3" id="KW-0548">Nucleotidyltransferase</keyword>
<dbReference type="EC" id="2.7.7.49" evidence="1"/>
<dbReference type="Pfam" id="PF00515">
    <property type="entry name" value="TPR_1"/>
    <property type="match status" value="1"/>
</dbReference>
<reference evidence="10" key="1">
    <citation type="submission" date="2024-07" db="EMBL/GenBank/DDBJ databases">
        <authorList>
            <person name="Kim Y.J."/>
            <person name="Jeong J.Y."/>
        </authorList>
    </citation>
    <scope>NUCLEOTIDE SEQUENCE</scope>
    <source>
        <strain evidence="10">GIHE-MW2</strain>
    </source>
</reference>
<evidence type="ECO:0000256" key="2">
    <source>
        <dbReference type="ARBA" id="ARBA00022679"/>
    </source>
</evidence>
<dbReference type="InterPro" id="IPR051083">
    <property type="entry name" value="GrpII_Intron_Splice-Mob/Def"/>
</dbReference>
<name>A0AAU8J7M5_9CYAN</name>
<protein>
    <recommendedName>
        <fullName evidence="1">RNA-directed DNA polymerase</fullName>
        <ecNumber evidence="1">2.7.7.49</ecNumber>
    </recommendedName>
</protein>
<evidence type="ECO:0000256" key="6">
    <source>
        <dbReference type="ARBA" id="ARBA00022918"/>
    </source>
</evidence>
<dbReference type="PROSITE" id="PS50878">
    <property type="entry name" value="RT_POL"/>
    <property type="match status" value="1"/>
</dbReference>
<dbReference type="InterPro" id="IPR000123">
    <property type="entry name" value="Reverse_transcriptase_msDNA"/>
</dbReference>
<dbReference type="GO" id="GO:0003723">
    <property type="term" value="F:RNA binding"/>
    <property type="evidence" value="ECO:0007669"/>
    <property type="project" value="InterPro"/>
</dbReference>
<keyword evidence="5" id="KW-0460">Magnesium</keyword>
<keyword evidence="8" id="KW-0802">TPR repeat</keyword>
<dbReference type="PROSITE" id="PS50005">
    <property type="entry name" value="TPR"/>
    <property type="match status" value="1"/>
</dbReference>
<sequence length="743" mass="86784">MFSQSKKLDKLINQGIDYYKQSQYEAALECFNQAIALNPNCARAYHYRGWLHLANNNPGELLNDLQTVCRLLNDKYYERLVNKIEKIIPQLFYREDSLSWIYCEEDDSWYESYSDIPGGDIYIGIIGDIEAELMEQRSQEFYWLRNWLFARIEEINNLQLKRNKNAKFNQEKLIRYQLPLCNSHSEIAAAIGLSVNGLRYLAFSRNKLHYTRFNIPKKTGGKREISAPLPLLKKAQNWILHNILEKLEIHPAAHGFCRQKSIVTNALPHVGKDVIINIDLKDFFPSISYPQVKGLFKSLGYSETAAVVFGLICTEPRVQKLEIDGESCLVNLKERRLTQGAPSSPAISNLLCKKLDHRLSNMAKKMGFMYTRYADDLTFSGSIDSRENIGRLFKVTNLIVQEEGLAINPDKTKVRWKNRQQDVTGLVVNHKINISRKTLKKFRATLYHIEQDGFRGKHWGQTNTNDLMASIEGFANFVCMVNPEKGAKFKQQVQRIKDTYKKTDQKAHQANHESPKTSAQIYDVVFLIFSALFWLGWTYKKKLEYLRQTYGNTAIKQLRPNQQWEFLNYLLEAIVSQEIKTHLSLADLQSKEIHNFKQVLCCLDYYKGRKCKSYAIPSFIINNTPIWEDKMADYLDFLCRIYREYLRLGWTDNQRENSAAKTYLQEIYHVLSPLALTLKQLQDFLEYLKLQPTPEVCSNSQPDSYEYDFSDSYEYDFSDSYEYDFSDSYEYDFSDSCEYEPPY</sequence>
<dbReference type="GO" id="GO:0046872">
    <property type="term" value="F:metal ion binding"/>
    <property type="evidence" value="ECO:0007669"/>
    <property type="project" value="UniProtKB-KW"/>
</dbReference>
<dbReference type="PROSITE" id="PS50293">
    <property type="entry name" value="TPR_REGION"/>
    <property type="match status" value="1"/>
</dbReference>
<comment type="catalytic activity">
    <reaction evidence="7">
        <text>DNA(n) + a 2'-deoxyribonucleoside 5'-triphosphate = DNA(n+1) + diphosphate</text>
        <dbReference type="Rhea" id="RHEA:22508"/>
        <dbReference type="Rhea" id="RHEA-COMP:17339"/>
        <dbReference type="Rhea" id="RHEA-COMP:17340"/>
        <dbReference type="ChEBI" id="CHEBI:33019"/>
        <dbReference type="ChEBI" id="CHEBI:61560"/>
        <dbReference type="ChEBI" id="CHEBI:173112"/>
        <dbReference type="EC" id="2.7.7.49"/>
    </reaction>
</comment>
<accession>A0AAU8J7M5</accession>
<dbReference type="CDD" id="cd03487">
    <property type="entry name" value="RT_Bac_retron_II"/>
    <property type="match status" value="1"/>
</dbReference>
<dbReference type="EMBL" id="CP159837">
    <property type="protein sequence ID" value="XCM34763.1"/>
    <property type="molecule type" value="Genomic_DNA"/>
</dbReference>
<dbReference type="RefSeq" id="WP_190879244.1">
    <property type="nucleotide sequence ID" value="NZ_CP159837.1"/>
</dbReference>
<dbReference type="InterPro" id="IPR011990">
    <property type="entry name" value="TPR-like_helical_dom_sf"/>
</dbReference>
<keyword evidence="4" id="KW-0479">Metal-binding</keyword>
<evidence type="ECO:0000259" key="9">
    <source>
        <dbReference type="PROSITE" id="PS50878"/>
    </source>
</evidence>
<dbReference type="SMART" id="SM00028">
    <property type="entry name" value="TPR"/>
    <property type="match status" value="2"/>
</dbReference>
<proteinExistence type="predicted"/>
<feature type="domain" description="Reverse transcriptase" evidence="9">
    <location>
        <begin position="196"/>
        <end position="428"/>
    </location>
</feature>
<dbReference type="GO" id="GO:0003964">
    <property type="term" value="F:RNA-directed DNA polymerase activity"/>
    <property type="evidence" value="ECO:0007669"/>
    <property type="project" value="UniProtKB-KW"/>
</dbReference>
<evidence type="ECO:0000256" key="7">
    <source>
        <dbReference type="ARBA" id="ARBA00048173"/>
    </source>
</evidence>
<dbReference type="PANTHER" id="PTHR34047:SF7">
    <property type="entry name" value="RNA-DIRECTED DNA POLYMERASE"/>
    <property type="match status" value="1"/>
</dbReference>
<keyword evidence="2" id="KW-0808">Transferase</keyword>
<keyword evidence="6 10" id="KW-0695">RNA-directed DNA polymerase</keyword>
<organism evidence="10">
    <name type="scientific">Planktothricoides raciborskii GIHE-MW2</name>
    <dbReference type="NCBI Taxonomy" id="2792601"/>
    <lineage>
        <taxon>Bacteria</taxon>
        <taxon>Bacillati</taxon>
        <taxon>Cyanobacteriota</taxon>
        <taxon>Cyanophyceae</taxon>
        <taxon>Oscillatoriophycideae</taxon>
        <taxon>Oscillatoriales</taxon>
        <taxon>Oscillatoriaceae</taxon>
        <taxon>Planktothricoides</taxon>
    </lineage>
</organism>